<protein>
    <submittedName>
        <fullName evidence="2">Uncharacterized protein</fullName>
    </submittedName>
</protein>
<gene>
    <name evidence="2" type="ORF">KIH39_08070</name>
</gene>
<dbReference type="RefSeq" id="WP_213498831.1">
    <property type="nucleotide sequence ID" value="NZ_CP074694.1"/>
</dbReference>
<sequence>MSKRRVRDPQLEAFWKQTIQDRRSSNESIRSYCQRHRVSEAPTISGNGN</sequence>
<dbReference type="EMBL" id="CP074694">
    <property type="protein sequence ID" value="QVL33850.1"/>
    <property type="molecule type" value="Genomic_DNA"/>
</dbReference>
<feature type="region of interest" description="Disordered" evidence="1">
    <location>
        <begin position="23"/>
        <end position="49"/>
    </location>
</feature>
<proteinExistence type="predicted"/>
<reference evidence="2" key="1">
    <citation type="submission" date="2021-05" db="EMBL/GenBank/DDBJ databases">
        <title>Complete genome sequence of the cellulolytic planctomycete Telmatocola sphagniphila SP2T and characterization of the first cellulase from planctomycetes.</title>
        <authorList>
            <person name="Rakitin A.L."/>
            <person name="Beletsky A.V."/>
            <person name="Naumoff D.G."/>
            <person name="Kulichevskaya I.S."/>
            <person name="Mardanov A.V."/>
            <person name="Ravin N.V."/>
            <person name="Dedysh S.N."/>
        </authorList>
    </citation>
    <scope>NUCLEOTIDE SEQUENCE</scope>
    <source>
        <strain evidence="2">SP2T</strain>
    </source>
</reference>
<evidence type="ECO:0000313" key="3">
    <source>
        <dbReference type="Proteomes" id="UP000676194"/>
    </source>
</evidence>
<organism evidence="2 3">
    <name type="scientific">Telmatocola sphagniphila</name>
    <dbReference type="NCBI Taxonomy" id="1123043"/>
    <lineage>
        <taxon>Bacteria</taxon>
        <taxon>Pseudomonadati</taxon>
        <taxon>Planctomycetota</taxon>
        <taxon>Planctomycetia</taxon>
        <taxon>Gemmatales</taxon>
        <taxon>Gemmataceae</taxon>
    </lineage>
</organism>
<evidence type="ECO:0000313" key="2">
    <source>
        <dbReference type="EMBL" id="QVL33850.1"/>
    </source>
</evidence>
<accession>A0A8E6EWC6</accession>
<name>A0A8E6EWC6_9BACT</name>
<keyword evidence="3" id="KW-1185">Reference proteome</keyword>
<dbReference type="Proteomes" id="UP000676194">
    <property type="component" value="Chromosome"/>
</dbReference>
<dbReference type="AlphaFoldDB" id="A0A8E6EWC6"/>
<evidence type="ECO:0000256" key="1">
    <source>
        <dbReference type="SAM" id="MobiDB-lite"/>
    </source>
</evidence>
<dbReference type="KEGG" id="tsph:KIH39_08070"/>